<gene>
    <name evidence="2" type="ORF">TSTA_048120</name>
</gene>
<dbReference type="Proteomes" id="UP000001745">
    <property type="component" value="Unassembled WGS sequence"/>
</dbReference>
<dbReference type="InParanoid" id="B8MKL3"/>
<dbReference type="HOGENOM" id="CLU_1797751_0_0_1"/>
<dbReference type="EMBL" id="EQ962657">
    <property type="protein sequence ID" value="EED15368.1"/>
    <property type="molecule type" value="Genomic_DNA"/>
</dbReference>
<feature type="compositionally biased region" description="Acidic residues" evidence="1">
    <location>
        <begin position="76"/>
        <end position="90"/>
    </location>
</feature>
<accession>B8MKL3</accession>
<evidence type="ECO:0000313" key="3">
    <source>
        <dbReference type="Proteomes" id="UP000001745"/>
    </source>
</evidence>
<keyword evidence="3" id="KW-1185">Reference proteome</keyword>
<dbReference type="RefSeq" id="XP_002485321.1">
    <property type="nucleotide sequence ID" value="XM_002485276.1"/>
</dbReference>
<dbReference type="GeneID" id="8106994"/>
<dbReference type="AlphaFoldDB" id="B8MKL3"/>
<evidence type="ECO:0000256" key="1">
    <source>
        <dbReference type="SAM" id="MobiDB-lite"/>
    </source>
</evidence>
<name>B8MKL3_TALSN</name>
<evidence type="ECO:0000313" key="2">
    <source>
        <dbReference type="EMBL" id="EED15368.1"/>
    </source>
</evidence>
<feature type="region of interest" description="Disordered" evidence="1">
    <location>
        <begin position="62"/>
        <end position="90"/>
    </location>
</feature>
<sequence>MAGIFVAQNVSLDMHERTPASTLLPELLDSAEEGEMPVRTGSVCIKSEPLSEIEIAEAIAARTDSTPIKSEPVSENGEDSEEIDNAEWEDVMVPEIPSVSMTRDNDYQQSTVPVIKNETDIFDQSGQSLHPICCTNRTHCSGAM</sequence>
<dbReference type="VEuPathDB" id="FungiDB:TSTA_048120"/>
<proteinExistence type="predicted"/>
<protein>
    <submittedName>
        <fullName evidence="2">Uncharacterized protein</fullName>
    </submittedName>
</protein>
<reference evidence="3" key="1">
    <citation type="journal article" date="2015" name="Genome Announc.">
        <title>Genome sequence of the AIDS-associated pathogen Penicillium marneffei (ATCC18224) and its near taxonomic relative Talaromyces stipitatus (ATCC10500).</title>
        <authorList>
            <person name="Nierman W.C."/>
            <person name="Fedorova-Abrams N.D."/>
            <person name="Andrianopoulos A."/>
        </authorList>
    </citation>
    <scope>NUCLEOTIDE SEQUENCE [LARGE SCALE GENOMIC DNA]</scope>
    <source>
        <strain evidence="3">ATCC 10500 / CBS 375.48 / QM 6759 / NRRL 1006</strain>
    </source>
</reference>
<organism evidence="2 3">
    <name type="scientific">Talaromyces stipitatus (strain ATCC 10500 / CBS 375.48 / QM 6759 / NRRL 1006)</name>
    <name type="common">Penicillium stipitatum</name>
    <dbReference type="NCBI Taxonomy" id="441959"/>
    <lineage>
        <taxon>Eukaryota</taxon>
        <taxon>Fungi</taxon>
        <taxon>Dikarya</taxon>
        <taxon>Ascomycota</taxon>
        <taxon>Pezizomycotina</taxon>
        <taxon>Eurotiomycetes</taxon>
        <taxon>Eurotiomycetidae</taxon>
        <taxon>Eurotiales</taxon>
        <taxon>Trichocomaceae</taxon>
        <taxon>Talaromyces</taxon>
        <taxon>Talaromyces sect. Talaromyces</taxon>
    </lineage>
</organism>